<evidence type="ECO:0000259" key="3">
    <source>
        <dbReference type="Pfam" id="PF07687"/>
    </source>
</evidence>
<dbReference type="Pfam" id="PF07687">
    <property type="entry name" value="M20_dimer"/>
    <property type="match status" value="1"/>
</dbReference>
<dbReference type="SUPFAM" id="SSF53187">
    <property type="entry name" value="Zn-dependent exopeptidases"/>
    <property type="match status" value="1"/>
</dbReference>
<dbReference type="InterPro" id="IPR002933">
    <property type="entry name" value="Peptidase_M20"/>
</dbReference>
<sequence>MEPKTTIAVPSTLRVNGERHWRQLMEIAQIGGTPKGGVCRVTLTEEDRQGRELFIHWCKEAGCSIEVDQMGNIFARRPGKNNDLPAILIGSHLDSQPTGGKYDGVYGVLAGLEVIQTLNDYHIETEAPIEVVSWTNEEGARFAPAMIGSGVYAGAFTLEYAYSRQDKEGITLKEALESINFLGEQPVGGRSYAAAFEVHIEQGPILEAEEKSVGVVTGVQGIRWYDLTVKGKETHAGPSPMEMRKDPVKGAIDILQELYALADEFAPHARVTIGELKATPGVRNTVPAHVTIAVDLRHPDTDTLAEMDHKFRDIVQGHVQRTELEAEVDEIWYSAPVAFDENCIAAVREATKHLGVSAMEMVSGAGHDSVYISRVVPTSMIFIPCKDGLSHNELESAKKQDVIDGTDVLLHAVLNTAQKLG</sequence>
<dbReference type="NCBIfam" id="TIGR01879">
    <property type="entry name" value="hydantase"/>
    <property type="match status" value="1"/>
</dbReference>
<feature type="domain" description="Peptidase M20 dimerisation" evidence="3">
    <location>
        <begin position="218"/>
        <end position="319"/>
    </location>
</feature>
<dbReference type="InterPro" id="IPR036264">
    <property type="entry name" value="Bact_exopeptidase_dim_dom"/>
</dbReference>
<name>A0ABP9CVD6_9BACT</name>
<protein>
    <submittedName>
        <fullName evidence="4">Zn-dependent hydrolase</fullName>
    </submittedName>
</protein>
<dbReference type="PIRSF" id="PIRSF001235">
    <property type="entry name" value="Amidase_carbamoylase"/>
    <property type="match status" value="1"/>
</dbReference>
<dbReference type="GO" id="GO:0016787">
    <property type="term" value="F:hydrolase activity"/>
    <property type="evidence" value="ECO:0007669"/>
    <property type="project" value="UniProtKB-KW"/>
</dbReference>
<evidence type="ECO:0000313" key="5">
    <source>
        <dbReference type="Proteomes" id="UP001500298"/>
    </source>
</evidence>
<dbReference type="InterPro" id="IPR010158">
    <property type="entry name" value="Amidase_Cbmase"/>
</dbReference>
<dbReference type="PANTHER" id="PTHR32494">
    <property type="entry name" value="ALLANTOATE DEIMINASE-RELATED"/>
    <property type="match status" value="1"/>
</dbReference>
<keyword evidence="2 4" id="KW-0378">Hydrolase</keyword>
<comment type="caution">
    <text evidence="4">The sequence shown here is derived from an EMBL/GenBank/DDBJ whole genome shotgun (WGS) entry which is preliminary data.</text>
</comment>
<comment type="similarity">
    <text evidence="1">Belongs to the peptidase M20 family.</text>
</comment>
<dbReference type="PANTHER" id="PTHR32494:SF5">
    <property type="entry name" value="ALLANTOATE AMIDOHYDROLASE"/>
    <property type="match status" value="1"/>
</dbReference>
<dbReference type="Gene3D" id="3.30.70.360">
    <property type="match status" value="1"/>
</dbReference>
<evidence type="ECO:0000256" key="2">
    <source>
        <dbReference type="ARBA" id="ARBA00022801"/>
    </source>
</evidence>
<reference evidence="5" key="1">
    <citation type="journal article" date="2019" name="Int. J. Syst. Evol. Microbiol.">
        <title>The Global Catalogue of Microorganisms (GCM) 10K type strain sequencing project: providing services to taxonomists for standard genome sequencing and annotation.</title>
        <authorList>
            <consortium name="The Broad Institute Genomics Platform"/>
            <consortium name="The Broad Institute Genome Sequencing Center for Infectious Disease"/>
            <person name="Wu L."/>
            <person name="Ma J."/>
        </authorList>
    </citation>
    <scope>NUCLEOTIDE SEQUENCE [LARGE SCALE GENOMIC DNA]</scope>
    <source>
        <strain evidence="5">JCM 18326</strain>
    </source>
</reference>
<dbReference type="EMBL" id="BAABJX010000001">
    <property type="protein sequence ID" value="GAA4819998.1"/>
    <property type="molecule type" value="Genomic_DNA"/>
</dbReference>
<dbReference type="NCBIfam" id="NF006771">
    <property type="entry name" value="PRK09290.1-5"/>
    <property type="match status" value="1"/>
</dbReference>
<keyword evidence="5" id="KW-1185">Reference proteome</keyword>
<accession>A0ABP9CVD6</accession>
<gene>
    <name evidence="4" type="ORF">GCM10023331_00490</name>
</gene>
<dbReference type="Gene3D" id="3.40.630.10">
    <property type="entry name" value="Zn peptidases"/>
    <property type="match status" value="1"/>
</dbReference>
<dbReference type="NCBIfam" id="NF009527">
    <property type="entry name" value="PRK12891.1"/>
    <property type="match status" value="1"/>
</dbReference>
<proteinExistence type="inferred from homology"/>
<dbReference type="SUPFAM" id="SSF55031">
    <property type="entry name" value="Bacterial exopeptidase dimerisation domain"/>
    <property type="match status" value="1"/>
</dbReference>
<organism evidence="4 5">
    <name type="scientific">Algivirga pacifica</name>
    <dbReference type="NCBI Taxonomy" id="1162670"/>
    <lineage>
        <taxon>Bacteria</taxon>
        <taxon>Pseudomonadati</taxon>
        <taxon>Bacteroidota</taxon>
        <taxon>Cytophagia</taxon>
        <taxon>Cytophagales</taxon>
        <taxon>Flammeovirgaceae</taxon>
        <taxon>Algivirga</taxon>
    </lineage>
</organism>
<dbReference type="RefSeq" id="WP_345368397.1">
    <property type="nucleotide sequence ID" value="NZ_BAABJX010000001.1"/>
</dbReference>
<dbReference type="CDD" id="cd03884">
    <property type="entry name" value="M20_bAS"/>
    <property type="match status" value="1"/>
</dbReference>
<evidence type="ECO:0000313" key="4">
    <source>
        <dbReference type="EMBL" id="GAA4819998.1"/>
    </source>
</evidence>
<dbReference type="InterPro" id="IPR011650">
    <property type="entry name" value="Peptidase_M20_dimer"/>
</dbReference>
<evidence type="ECO:0000256" key="1">
    <source>
        <dbReference type="ARBA" id="ARBA00006153"/>
    </source>
</evidence>
<dbReference type="Proteomes" id="UP001500298">
    <property type="component" value="Unassembled WGS sequence"/>
</dbReference>
<dbReference type="Pfam" id="PF01546">
    <property type="entry name" value="Peptidase_M20"/>
    <property type="match status" value="1"/>
</dbReference>
<dbReference type="NCBIfam" id="NF006769">
    <property type="entry name" value="PRK09290.1-3"/>
    <property type="match status" value="1"/>
</dbReference>